<evidence type="ECO:0000256" key="1">
    <source>
        <dbReference type="SAM" id="MobiDB-lite"/>
    </source>
</evidence>
<organism evidence="2 3">
    <name type="scientific">Mycena albidolilacea</name>
    <dbReference type="NCBI Taxonomy" id="1033008"/>
    <lineage>
        <taxon>Eukaryota</taxon>
        <taxon>Fungi</taxon>
        <taxon>Dikarya</taxon>
        <taxon>Basidiomycota</taxon>
        <taxon>Agaricomycotina</taxon>
        <taxon>Agaricomycetes</taxon>
        <taxon>Agaricomycetidae</taxon>
        <taxon>Agaricales</taxon>
        <taxon>Marasmiineae</taxon>
        <taxon>Mycenaceae</taxon>
        <taxon>Mycena</taxon>
    </lineage>
</organism>
<reference evidence="2" key="1">
    <citation type="submission" date="2023-03" db="EMBL/GenBank/DDBJ databases">
        <title>Massive genome expansion in bonnet fungi (Mycena s.s.) driven by repeated elements and novel gene families across ecological guilds.</title>
        <authorList>
            <consortium name="Lawrence Berkeley National Laboratory"/>
            <person name="Harder C.B."/>
            <person name="Miyauchi S."/>
            <person name="Viragh M."/>
            <person name="Kuo A."/>
            <person name="Thoen E."/>
            <person name="Andreopoulos B."/>
            <person name="Lu D."/>
            <person name="Skrede I."/>
            <person name="Drula E."/>
            <person name="Henrissat B."/>
            <person name="Morin E."/>
            <person name="Kohler A."/>
            <person name="Barry K."/>
            <person name="LaButti K."/>
            <person name="Morin E."/>
            <person name="Salamov A."/>
            <person name="Lipzen A."/>
            <person name="Mereny Z."/>
            <person name="Hegedus B."/>
            <person name="Baldrian P."/>
            <person name="Stursova M."/>
            <person name="Weitz H."/>
            <person name="Taylor A."/>
            <person name="Grigoriev I.V."/>
            <person name="Nagy L.G."/>
            <person name="Martin F."/>
            <person name="Kauserud H."/>
        </authorList>
    </citation>
    <scope>NUCLEOTIDE SEQUENCE</scope>
    <source>
        <strain evidence="2">CBHHK002</strain>
    </source>
</reference>
<dbReference type="Proteomes" id="UP001218218">
    <property type="component" value="Unassembled WGS sequence"/>
</dbReference>
<protein>
    <submittedName>
        <fullName evidence="2">Uncharacterized protein</fullName>
    </submittedName>
</protein>
<gene>
    <name evidence="2" type="ORF">DFH08DRAFT_806832</name>
</gene>
<accession>A0AAD7A7S0</accession>
<name>A0AAD7A7S0_9AGAR</name>
<dbReference type="EMBL" id="JARIHO010000014">
    <property type="protein sequence ID" value="KAJ7350851.1"/>
    <property type="molecule type" value="Genomic_DNA"/>
</dbReference>
<keyword evidence="3" id="KW-1185">Reference proteome</keyword>
<proteinExistence type="predicted"/>
<dbReference type="AlphaFoldDB" id="A0AAD7A7S0"/>
<feature type="compositionally biased region" description="Basic and acidic residues" evidence="1">
    <location>
        <begin position="28"/>
        <end position="49"/>
    </location>
</feature>
<feature type="region of interest" description="Disordered" evidence="1">
    <location>
        <begin position="1"/>
        <end position="66"/>
    </location>
</feature>
<sequence>MLDRQEQAGMHTYKPGKGEFSISWPSRGEGDGNDDKGAKDNSMRKRTIERNTGLQWDKPPSKATWSWSHPTPHALVATQVDLHKLSIVSTLPHFLLLALQAVSTPQVLYLSRYHTLFNLFRVLLASQPTIYGLLGRSLYGWSYCSGNTQATSVYWVSPGWGSCQLLKKLVGRKRNDGSLVVVEGGTPKVNELSTSIELILVNPLLVE</sequence>
<comment type="caution">
    <text evidence="2">The sequence shown here is derived from an EMBL/GenBank/DDBJ whole genome shotgun (WGS) entry which is preliminary data.</text>
</comment>
<evidence type="ECO:0000313" key="2">
    <source>
        <dbReference type="EMBL" id="KAJ7350851.1"/>
    </source>
</evidence>
<evidence type="ECO:0000313" key="3">
    <source>
        <dbReference type="Proteomes" id="UP001218218"/>
    </source>
</evidence>